<sequence length="146" mass="17321">MENLEFAQHKPSTKEPLEGTLFRKHEWQSEYVKAAVRKWNKVYTVLRNSQIFFYPDSKTAHSKPEKTFQGEDPLSLNDATASEDKFYKKKKHVFRLVLKNKMEYLFQAKDEEEMNTWISRINSLEKSCSHFDQVSKNASTTRRCSF</sequence>
<dbReference type="SMART" id="SM00233">
    <property type="entry name" value="PH"/>
    <property type="match status" value="1"/>
</dbReference>
<dbReference type="PANTHER" id="PTHR23175:SF23">
    <property type="entry name" value="PDZ DOMAIN-CONTAINING PROTEIN"/>
    <property type="match status" value="1"/>
</dbReference>
<dbReference type="GO" id="GO:0005543">
    <property type="term" value="F:phospholipid binding"/>
    <property type="evidence" value="ECO:0007669"/>
    <property type="project" value="InterPro"/>
</dbReference>
<dbReference type="PRINTS" id="PR00683">
    <property type="entry name" value="SPECTRINPH"/>
</dbReference>
<dbReference type="Proteomes" id="UP001168821">
    <property type="component" value="Unassembled WGS sequence"/>
</dbReference>
<dbReference type="AlphaFoldDB" id="A0AA38MRD2"/>
<evidence type="ECO:0000313" key="2">
    <source>
        <dbReference type="EMBL" id="KAJ3665706.1"/>
    </source>
</evidence>
<accession>A0AA38MRD2</accession>
<dbReference type="InterPro" id="IPR001849">
    <property type="entry name" value="PH_domain"/>
</dbReference>
<dbReference type="SUPFAM" id="SSF50729">
    <property type="entry name" value="PH domain-like"/>
    <property type="match status" value="1"/>
</dbReference>
<dbReference type="Gene3D" id="2.30.29.30">
    <property type="entry name" value="Pleckstrin-homology domain (PH domain)/Phosphotyrosine-binding domain (PTB)"/>
    <property type="match status" value="1"/>
</dbReference>
<organism evidence="2 3">
    <name type="scientific">Zophobas morio</name>
    <dbReference type="NCBI Taxonomy" id="2755281"/>
    <lineage>
        <taxon>Eukaryota</taxon>
        <taxon>Metazoa</taxon>
        <taxon>Ecdysozoa</taxon>
        <taxon>Arthropoda</taxon>
        <taxon>Hexapoda</taxon>
        <taxon>Insecta</taxon>
        <taxon>Pterygota</taxon>
        <taxon>Neoptera</taxon>
        <taxon>Endopterygota</taxon>
        <taxon>Coleoptera</taxon>
        <taxon>Polyphaga</taxon>
        <taxon>Cucujiformia</taxon>
        <taxon>Tenebrionidae</taxon>
        <taxon>Zophobas</taxon>
    </lineage>
</organism>
<dbReference type="CDD" id="cd10571">
    <property type="entry name" value="PH_beta_spectrin"/>
    <property type="match status" value="1"/>
</dbReference>
<proteinExistence type="predicted"/>
<gene>
    <name evidence="2" type="ORF">Zmor_001192</name>
</gene>
<dbReference type="PANTHER" id="PTHR23175">
    <property type="entry name" value="PDZ DOMAIN-CONTAINING PROTEIN"/>
    <property type="match status" value="1"/>
</dbReference>
<evidence type="ECO:0000259" key="1">
    <source>
        <dbReference type="PROSITE" id="PS50003"/>
    </source>
</evidence>
<keyword evidence="3" id="KW-1185">Reference proteome</keyword>
<feature type="domain" description="PH" evidence="1">
    <location>
        <begin position="14"/>
        <end position="126"/>
    </location>
</feature>
<protein>
    <recommendedName>
        <fullName evidence="1">PH domain-containing protein</fullName>
    </recommendedName>
</protein>
<name>A0AA38MRD2_9CUCU</name>
<dbReference type="Pfam" id="PF15410">
    <property type="entry name" value="PH_9"/>
    <property type="match status" value="1"/>
</dbReference>
<dbReference type="PROSITE" id="PS50003">
    <property type="entry name" value="PH_DOMAIN"/>
    <property type="match status" value="1"/>
</dbReference>
<dbReference type="EMBL" id="JALNTZ010000001">
    <property type="protein sequence ID" value="KAJ3665706.1"/>
    <property type="molecule type" value="Genomic_DNA"/>
</dbReference>
<reference evidence="2" key="1">
    <citation type="journal article" date="2023" name="G3 (Bethesda)">
        <title>Whole genome assemblies of Zophobas morio and Tenebrio molitor.</title>
        <authorList>
            <person name="Kaur S."/>
            <person name="Stinson S.A."/>
            <person name="diCenzo G.C."/>
        </authorList>
    </citation>
    <scope>NUCLEOTIDE SEQUENCE</scope>
    <source>
        <strain evidence="2">QUZm001</strain>
    </source>
</reference>
<comment type="caution">
    <text evidence="2">The sequence shown here is derived from an EMBL/GenBank/DDBJ whole genome shotgun (WGS) entry which is preliminary data.</text>
</comment>
<dbReference type="InterPro" id="IPR011993">
    <property type="entry name" value="PH-like_dom_sf"/>
</dbReference>
<dbReference type="InterPro" id="IPR001605">
    <property type="entry name" value="PH_dom-spectrin-type"/>
</dbReference>
<dbReference type="FunFam" id="2.30.29.30:FF:000024">
    <property type="entry name" value="Spectrin beta chain"/>
    <property type="match status" value="1"/>
</dbReference>
<evidence type="ECO:0000313" key="3">
    <source>
        <dbReference type="Proteomes" id="UP001168821"/>
    </source>
</evidence>
<dbReference type="InterPro" id="IPR041681">
    <property type="entry name" value="PH_9"/>
</dbReference>